<feature type="region of interest" description="Disordered" evidence="1">
    <location>
        <begin position="25"/>
        <end position="56"/>
    </location>
</feature>
<dbReference type="Proteomes" id="UP000290560">
    <property type="component" value="Unassembled WGS sequence"/>
</dbReference>
<sequence length="121" mass="13268">MVRRLDPRRCSAAREAVLLEACGIGEGSHVGGSGARSSAGKERTSPSRVDPSVKKSTRVTREWVGECEVLKVRMQSEMAEALRCVGRGHTRRDRSPSLSHMNLNAMEMSLGGDMVQRIMVE</sequence>
<protein>
    <submittedName>
        <fullName evidence="2">Uncharacterized protein</fullName>
    </submittedName>
</protein>
<organism evidence="2">
    <name type="scientific">Ensete ventricosum</name>
    <name type="common">Abyssinian banana</name>
    <name type="synonym">Musa ensete</name>
    <dbReference type="NCBI Taxonomy" id="4639"/>
    <lineage>
        <taxon>Eukaryota</taxon>
        <taxon>Viridiplantae</taxon>
        <taxon>Streptophyta</taxon>
        <taxon>Embryophyta</taxon>
        <taxon>Tracheophyta</taxon>
        <taxon>Spermatophyta</taxon>
        <taxon>Magnoliopsida</taxon>
        <taxon>Liliopsida</taxon>
        <taxon>Zingiberales</taxon>
        <taxon>Musaceae</taxon>
        <taxon>Ensete</taxon>
    </lineage>
</organism>
<evidence type="ECO:0000256" key="1">
    <source>
        <dbReference type="SAM" id="MobiDB-lite"/>
    </source>
</evidence>
<name>A0A445MLB7_ENSVE</name>
<reference evidence="2" key="1">
    <citation type="journal article" date="2018" name="Data Brief">
        <title>Genome sequence data from 17 accessions of Ensete ventricosum, a staple food crop for millions in Ethiopia.</title>
        <authorList>
            <person name="Yemataw Z."/>
            <person name="Muzemil S."/>
            <person name="Ambachew D."/>
            <person name="Tripathi L."/>
            <person name="Tesfaye K."/>
            <person name="Chala A."/>
            <person name="Farbos A."/>
            <person name="O'Neill P."/>
            <person name="Moore K."/>
            <person name="Grant M."/>
            <person name="Studholme D.J."/>
        </authorList>
    </citation>
    <scope>NUCLEOTIDE SEQUENCE [LARGE SCALE GENOMIC DNA]</scope>
    <source>
        <tissue evidence="2">Leaf</tissue>
    </source>
</reference>
<accession>A0A445MLB7</accession>
<gene>
    <name evidence="2" type="ORF">BHM03_00048830</name>
</gene>
<evidence type="ECO:0000313" key="2">
    <source>
        <dbReference type="EMBL" id="RZR75062.1"/>
    </source>
</evidence>
<dbReference type="EMBL" id="KV876525">
    <property type="protein sequence ID" value="RZR75062.1"/>
    <property type="molecule type" value="Genomic_DNA"/>
</dbReference>
<dbReference type="AlphaFoldDB" id="A0A445MLB7"/>
<feature type="compositionally biased region" description="Gly residues" evidence="1">
    <location>
        <begin position="25"/>
        <end position="34"/>
    </location>
</feature>
<proteinExistence type="predicted"/>